<evidence type="ECO:0000313" key="1">
    <source>
        <dbReference type="EMBL" id="PSR80171.1"/>
    </source>
</evidence>
<reference evidence="1 2" key="1">
    <citation type="journal article" date="2018" name="Mycol. Prog.">
        <title>Coniella lustricola, a new species from submerged detritus.</title>
        <authorList>
            <person name="Raudabaugh D.B."/>
            <person name="Iturriaga T."/>
            <person name="Carver A."/>
            <person name="Mondo S."/>
            <person name="Pangilinan J."/>
            <person name="Lipzen A."/>
            <person name="He G."/>
            <person name="Amirebrahimi M."/>
            <person name="Grigoriev I.V."/>
            <person name="Miller A.N."/>
        </authorList>
    </citation>
    <scope>NUCLEOTIDE SEQUENCE [LARGE SCALE GENOMIC DNA]</scope>
    <source>
        <strain evidence="1 2">B22-T-1</strain>
    </source>
</reference>
<dbReference type="AlphaFoldDB" id="A0A2T2ZZK9"/>
<name>A0A2T2ZZK9_9PEZI</name>
<sequence>MICIHTECCTGGLGLVRGDWPSRGKEGLVARLQTIITARSIATAWHGLCLLLGPVAVRPLVPWVEGRAD</sequence>
<dbReference type="Proteomes" id="UP000241462">
    <property type="component" value="Unassembled WGS sequence"/>
</dbReference>
<keyword evidence="2" id="KW-1185">Reference proteome</keyword>
<proteinExistence type="predicted"/>
<accession>A0A2T2ZZK9</accession>
<organism evidence="1 2">
    <name type="scientific">Coniella lustricola</name>
    <dbReference type="NCBI Taxonomy" id="2025994"/>
    <lineage>
        <taxon>Eukaryota</taxon>
        <taxon>Fungi</taxon>
        <taxon>Dikarya</taxon>
        <taxon>Ascomycota</taxon>
        <taxon>Pezizomycotina</taxon>
        <taxon>Sordariomycetes</taxon>
        <taxon>Sordariomycetidae</taxon>
        <taxon>Diaporthales</taxon>
        <taxon>Schizoparmaceae</taxon>
        <taxon>Coniella</taxon>
    </lineage>
</organism>
<protein>
    <submittedName>
        <fullName evidence="1">Uncharacterized protein</fullName>
    </submittedName>
</protein>
<dbReference type="InParanoid" id="A0A2T2ZZK9"/>
<gene>
    <name evidence="1" type="ORF">BD289DRAFT_441192</name>
</gene>
<dbReference type="EMBL" id="KZ678539">
    <property type="protein sequence ID" value="PSR80171.1"/>
    <property type="molecule type" value="Genomic_DNA"/>
</dbReference>
<evidence type="ECO:0000313" key="2">
    <source>
        <dbReference type="Proteomes" id="UP000241462"/>
    </source>
</evidence>